<comment type="caution">
    <text evidence="2">The sequence shown here is derived from an EMBL/GenBank/DDBJ whole genome shotgun (WGS) entry which is preliminary data.</text>
</comment>
<proteinExistence type="predicted"/>
<organism evidence="2 3">
    <name type="scientific">Periplaneta americana</name>
    <name type="common">American cockroach</name>
    <name type="synonym">Blatta americana</name>
    <dbReference type="NCBI Taxonomy" id="6978"/>
    <lineage>
        <taxon>Eukaryota</taxon>
        <taxon>Metazoa</taxon>
        <taxon>Ecdysozoa</taxon>
        <taxon>Arthropoda</taxon>
        <taxon>Hexapoda</taxon>
        <taxon>Insecta</taxon>
        <taxon>Pterygota</taxon>
        <taxon>Neoptera</taxon>
        <taxon>Polyneoptera</taxon>
        <taxon>Dictyoptera</taxon>
        <taxon>Blattodea</taxon>
        <taxon>Blattoidea</taxon>
        <taxon>Blattidae</taxon>
        <taxon>Blattinae</taxon>
        <taxon>Periplaneta</taxon>
    </lineage>
</organism>
<dbReference type="Proteomes" id="UP001148838">
    <property type="component" value="Unassembled WGS sequence"/>
</dbReference>
<dbReference type="InterPro" id="IPR011009">
    <property type="entry name" value="Kinase-like_dom_sf"/>
</dbReference>
<dbReference type="Gene3D" id="3.90.1200.10">
    <property type="match status" value="1"/>
</dbReference>
<dbReference type="PANTHER" id="PTHR11012:SF54">
    <property type="entry name" value="CHK KINASE-LIKE DOMAIN-CONTAINING PROTEIN"/>
    <property type="match status" value="1"/>
</dbReference>
<dbReference type="SMART" id="SM00587">
    <property type="entry name" value="CHK"/>
    <property type="match status" value="1"/>
</dbReference>
<evidence type="ECO:0000313" key="3">
    <source>
        <dbReference type="Proteomes" id="UP001148838"/>
    </source>
</evidence>
<dbReference type="SUPFAM" id="SSF56112">
    <property type="entry name" value="Protein kinase-like (PK-like)"/>
    <property type="match status" value="1"/>
</dbReference>
<evidence type="ECO:0000313" key="2">
    <source>
        <dbReference type="EMBL" id="KAJ4451646.1"/>
    </source>
</evidence>
<dbReference type="InterPro" id="IPR004119">
    <property type="entry name" value="EcKL"/>
</dbReference>
<sequence>MNVNDVEEVLVLEDLREKGYKMANRRVGLSVVHCQLVLEQLAKLHAFSFAMRDQRPEQFNSLKKSVNETLFITAKREGFEENVKCHEDKIEEALTTRIPGGNIYTTRMHEFLKNFYDNMLMCVDGAAADPYAVICHGDCWTNNMLFKFSKNDSEPTDVAFLDFQLSRYASPVLDIAYFIFCCTDQTLRSKHYRHLLTKYYDTLAHFICQLGSDPQKLYPANVFK</sequence>
<evidence type="ECO:0000259" key="1">
    <source>
        <dbReference type="SMART" id="SM00587"/>
    </source>
</evidence>
<name>A0ABQ8TY47_PERAM</name>
<dbReference type="PANTHER" id="PTHR11012">
    <property type="entry name" value="PROTEIN KINASE-LIKE DOMAIN-CONTAINING"/>
    <property type="match status" value="1"/>
</dbReference>
<keyword evidence="3" id="KW-1185">Reference proteome</keyword>
<reference evidence="2 3" key="1">
    <citation type="journal article" date="2022" name="Allergy">
        <title>Genome assembly and annotation of Periplaneta americana reveal a comprehensive cockroach allergen profile.</title>
        <authorList>
            <person name="Wang L."/>
            <person name="Xiong Q."/>
            <person name="Saelim N."/>
            <person name="Wang L."/>
            <person name="Nong W."/>
            <person name="Wan A.T."/>
            <person name="Shi M."/>
            <person name="Liu X."/>
            <person name="Cao Q."/>
            <person name="Hui J.H.L."/>
            <person name="Sookrung N."/>
            <person name="Leung T.F."/>
            <person name="Tungtrongchitr A."/>
            <person name="Tsui S.K.W."/>
        </authorList>
    </citation>
    <scope>NUCLEOTIDE SEQUENCE [LARGE SCALE GENOMIC DNA]</scope>
    <source>
        <strain evidence="2">PWHHKU_190912</strain>
    </source>
</reference>
<dbReference type="Pfam" id="PF02958">
    <property type="entry name" value="EcKL"/>
    <property type="match status" value="1"/>
</dbReference>
<feature type="non-terminal residue" evidence="2">
    <location>
        <position position="224"/>
    </location>
</feature>
<accession>A0ABQ8TY47</accession>
<feature type="domain" description="CHK kinase-like" evidence="1">
    <location>
        <begin position="10"/>
        <end position="209"/>
    </location>
</feature>
<gene>
    <name evidence="2" type="ORF">ANN_03115</name>
</gene>
<protein>
    <recommendedName>
        <fullName evidence="1">CHK kinase-like domain-containing protein</fullName>
    </recommendedName>
</protein>
<dbReference type="InterPro" id="IPR015897">
    <property type="entry name" value="CHK_kinase-like"/>
</dbReference>
<dbReference type="EMBL" id="JAJSOF020000001">
    <property type="protein sequence ID" value="KAJ4451646.1"/>
    <property type="molecule type" value="Genomic_DNA"/>
</dbReference>